<dbReference type="GO" id="GO:0006950">
    <property type="term" value="P:response to stress"/>
    <property type="evidence" value="ECO:0007669"/>
    <property type="project" value="TreeGrafter"/>
</dbReference>
<evidence type="ECO:0000313" key="2">
    <source>
        <dbReference type="EMBL" id="AFC25143.1"/>
    </source>
</evidence>
<evidence type="ECO:0000313" key="3">
    <source>
        <dbReference type="Proteomes" id="UP000007519"/>
    </source>
</evidence>
<dbReference type="PROSITE" id="PS50995">
    <property type="entry name" value="HTH_MARR_2"/>
    <property type="match status" value="1"/>
</dbReference>
<sequence length="151" mass="17407">MKIEEEINQQRPFKDMYQKVGVNILFTASWLSKLQTDVLKPYGLSVQQFNILRILRGMRGKPATVKLLTERMIDKTSNASRLVEKLQRKGLVLRKSCRQDRRRVDIYIEEEGLKVLAEASAQLEAQMADCMSHLEEEEAGQLSDLLDQLRG</sequence>
<dbReference type="Gene3D" id="1.10.10.10">
    <property type="entry name" value="Winged helix-like DNA-binding domain superfamily/Winged helix DNA-binding domain"/>
    <property type="match status" value="1"/>
</dbReference>
<evidence type="ECO:0000259" key="1">
    <source>
        <dbReference type="PROSITE" id="PS50995"/>
    </source>
</evidence>
<dbReference type="InterPro" id="IPR039422">
    <property type="entry name" value="MarR/SlyA-like"/>
</dbReference>
<dbReference type="eggNOG" id="COG1846">
    <property type="taxonomic scope" value="Bacteria"/>
</dbReference>
<dbReference type="Proteomes" id="UP000007519">
    <property type="component" value="Chromosome"/>
</dbReference>
<dbReference type="EMBL" id="CP002831">
    <property type="protein sequence ID" value="AFC25143.1"/>
    <property type="molecule type" value="Genomic_DNA"/>
</dbReference>
<dbReference type="AlphaFoldDB" id="H6L4W8"/>
<proteinExistence type="predicted"/>
<gene>
    <name evidence="2" type="ordered locus">SGRA_2415</name>
</gene>
<dbReference type="Pfam" id="PF12802">
    <property type="entry name" value="MarR_2"/>
    <property type="match status" value="1"/>
</dbReference>
<dbReference type="InterPro" id="IPR036390">
    <property type="entry name" value="WH_DNA-bd_sf"/>
</dbReference>
<dbReference type="STRING" id="984262.SGRA_2415"/>
<accession>H6L4W8</accession>
<dbReference type="SUPFAM" id="SSF46785">
    <property type="entry name" value="Winged helix' DNA-binding domain"/>
    <property type="match status" value="1"/>
</dbReference>
<feature type="domain" description="HTH marR-type" evidence="1">
    <location>
        <begin position="1"/>
        <end position="151"/>
    </location>
</feature>
<dbReference type="InterPro" id="IPR036388">
    <property type="entry name" value="WH-like_DNA-bd_sf"/>
</dbReference>
<dbReference type="RefSeq" id="WP_015692756.1">
    <property type="nucleotide sequence ID" value="NC_016940.1"/>
</dbReference>
<dbReference type="OrthoDB" id="763883at2"/>
<dbReference type="PANTHER" id="PTHR33164">
    <property type="entry name" value="TRANSCRIPTIONAL REGULATOR, MARR FAMILY"/>
    <property type="match status" value="1"/>
</dbReference>
<dbReference type="PRINTS" id="PR00598">
    <property type="entry name" value="HTHMARR"/>
</dbReference>
<organism evidence="2 3">
    <name type="scientific">Saprospira grandis (strain Lewin)</name>
    <dbReference type="NCBI Taxonomy" id="984262"/>
    <lineage>
        <taxon>Bacteria</taxon>
        <taxon>Pseudomonadati</taxon>
        <taxon>Bacteroidota</taxon>
        <taxon>Saprospiria</taxon>
        <taxon>Saprospirales</taxon>
        <taxon>Saprospiraceae</taxon>
        <taxon>Saprospira</taxon>
    </lineage>
</organism>
<dbReference type="SMART" id="SM00347">
    <property type="entry name" value="HTH_MARR"/>
    <property type="match status" value="1"/>
</dbReference>
<name>H6L4W8_SAPGL</name>
<protein>
    <submittedName>
        <fullName evidence="2">Transcriptional regulator, MarR family protein</fullName>
    </submittedName>
</protein>
<dbReference type="GO" id="GO:0003700">
    <property type="term" value="F:DNA-binding transcription factor activity"/>
    <property type="evidence" value="ECO:0007669"/>
    <property type="project" value="InterPro"/>
</dbReference>
<reference evidence="2 3" key="1">
    <citation type="journal article" date="2012" name="Stand. Genomic Sci.">
        <title>Complete genome sequencing and analysis of Saprospira grandis str. Lewin, a predatory marine bacterium.</title>
        <authorList>
            <person name="Saw J.H."/>
            <person name="Yuryev A."/>
            <person name="Kanbe M."/>
            <person name="Hou S."/>
            <person name="Young A.G."/>
            <person name="Aizawa S."/>
            <person name="Alam M."/>
        </authorList>
    </citation>
    <scope>NUCLEOTIDE SEQUENCE [LARGE SCALE GENOMIC DNA]</scope>
    <source>
        <strain evidence="2 3">Lewin</strain>
    </source>
</reference>
<dbReference type="KEGG" id="sgn:SGRA_2415"/>
<dbReference type="InterPro" id="IPR000835">
    <property type="entry name" value="HTH_MarR-typ"/>
</dbReference>
<keyword evidence="3" id="KW-1185">Reference proteome</keyword>
<dbReference type="HOGENOM" id="CLU_083287_27_2_10"/>
<dbReference type="PANTHER" id="PTHR33164:SF43">
    <property type="entry name" value="HTH-TYPE TRANSCRIPTIONAL REPRESSOR YETL"/>
    <property type="match status" value="1"/>
</dbReference>